<dbReference type="Gene3D" id="3.40.50.720">
    <property type="entry name" value="NAD(P)-binding Rossmann-like Domain"/>
    <property type="match status" value="1"/>
</dbReference>
<gene>
    <name evidence="3" type="ORF">QQX04_06395</name>
</gene>
<dbReference type="NCBIfam" id="NF005559">
    <property type="entry name" value="PRK07231.1"/>
    <property type="match status" value="1"/>
</dbReference>
<dbReference type="InterPro" id="IPR020904">
    <property type="entry name" value="Sc_DH/Rdtase_CS"/>
</dbReference>
<keyword evidence="3" id="KW-0560">Oxidoreductase</keyword>
<name>A0ABT8G0F3_9MICO</name>
<dbReference type="EMBL" id="JAUHPV010000003">
    <property type="protein sequence ID" value="MDN4472620.1"/>
    <property type="molecule type" value="Genomic_DNA"/>
</dbReference>
<dbReference type="EC" id="1.-.-.-" evidence="3"/>
<comment type="caution">
    <text evidence="3">The sequence shown here is derived from an EMBL/GenBank/DDBJ whole genome shotgun (WGS) entry which is preliminary data.</text>
</comment>
<keyword evidence="4" id="KW-1185">Reference proteome</keyword>
<evidence type="ECO:0000256" key="1">
    <source>
        <dbReference type="ARBA" id="ARBA00006484"/>
    </source>
</evidence>
<dbReference type="PRINTS" id="PR00081">
    <property type="entry name" value="GDHRDH"/>
</dbReference>
<dbReference type="CDD" id="cd05233">
    <property type="entry name" value="SDR_c"/>
    <property type="match status" value="1"/>
</dbReference>
<sequence length="258" mass="27012">MTHNTYDFAGKTVIVTGGGTGIGRAIVRAFGENGANVVTAGRRAAPLDDALSDISKERRLAVPADVSDPFQARELVRAAVDEFGAIDVVVPNAAIFLGGSFHEQDLSDWDRIRSVNTDGFVHTVHAALPELLRTQGNVVALSSVSGLRGDWVQAMYNATKAAVANFVQSLALEYGDRGVRFNSVSPAETATEMNTDAGRPAHEIPQKIERVALGRTGVPEDIAPAVLFLASADAGYITGANLVVDGGTSASTGQARPV</sequence>
<feature type="domain" description="Ketoreductase" evidence="2">
    <location>
        <begin position="11"/>
        <end position="203"/>
    </location>
</feature>
<dbReference type="SUPFAM" id="SSF51735">
    <property type="entry name" value="NAD(P)-binding Rossmann-fold domains"/>
    <property type="match status" value="1"/>
</dbReference>
<dbReference type="GO" id="GO:0016491">
    <property type="term" value="F:oxidoreductase activity"/>
    <property type="evidence" value="ECO:0007669"/>
    <property type="project" value="UniProtKB-KW"/>
</dbReference>
<evidence type="ECO:0000313" key="3">
    <source>
        <dbReference type="EMBL" id="MDN4472620.1"/>
    </source>
</evidence>
<accession>A0ABT8G0F3</accession>
<dbReference type="PANTHER" id="PTHR42760">
    <property type="entry name" value="SHORT-CHAIN DEHYDROGENASES/REDUCTASES FAMILY MEMBER"/>
    <property type="match status" value="1"/>
</dbReference>
<dbReference type="PROSITE" id="PS00061">
    <property type="entry name" value="ADH_SHORT"/>
    <property type="match status" value="1"/>
</dbReference>
<organism evidence="3 4">
    <name type="scientific">Demequina zhanjiangensis</name>
    <dbReference type="NCBI Taxonomy" id="3051659"/>
    <lineage>
        <taxon>Bacteria</taxon>
        <taxon>Bacillati</taxon>
        <taxon>Actinomycetota</taxon>
        <taxon>Actinomycetes</taxon>
        <taxon>Micrococcales</taxon>
        <taxon>Demequinaceae</taxon>
        <taxon>Demequina</taxon>
    </lineage>
</organism>
<dbReference type="RefSeq" id="WP_301127336.1">
    <property type="nucleotide sequence ID" value="NZ_JAUHPV010000003.1"/>
</dbReference>
<evidence type="ECO:0000259" key="2">
    <source>
        <dbReference type="SMART" id="SM00822"/>
    </source>
</evidence>
<dbReference type="PRINTS" id="PR00080">
    <property type="entry name" value="SDRFAMILY"/>
</dbReference>
<reference evidence="3" key="1">
    <citation type="submission" date="2023-06" db="EMBL/GenBank/DDBJ databases">
        <title>SYSU T00b26.</title>
        <authorList>
            <person name="Gao L."/>
            <person name="Fang B.-Z."/>
            <person name="Li W.-J."/>
        </authorList>
    </citation>
    <scope>NUCLEOTIDE SEQUENCE</scope>
    <source>
        <strain evidence="3">SYSU T00b26</strain>
    </source>
</reference>
<dbReference type="Pfam" id="PF13561">
    <property type="entry name" value="adh_short_C2"/>
    <property type="match status" value="1"/>
</dbReference>
<dbReference type="SMART" id="SM00822">
    <property type="entry name" value="PKS_KR"/>
    <property type="match status" value="1"/>
</dbReference>
<comment type="similarity">
    <text evidence="1">Belongs to the short-chain dehydrogenases/reductases (SDR) family.</text>
</comment>
<dbReference type="InterPro" id="IPR057326">
    <property type="entry name" value="KR_dom"/>
</dbReference>
<dbReference type="Proteomes" id="UP001172738">
    <property type="component" value="Unassembled WGS sequence"/>
</dbReference>
<protein>
    <submittedName>
        <fullName evidence="3">SDR family oxidoreductase</fullName>
        <ecNumber evidence="3">1.-.-.-</ecNumber>
    </submittedName>
</protein>
<proteinExistence type="inferred from homology"/>
<evidence type="ECO:0000313" key="4">
    <source>
        <dbReference type="Proteomes" id="UP001172738"/>
    </source>
</evidence>
<dbReference type="InterPro" id="IPR036291">
    <property type="entry name" value="NAD(P)-bd_dom_sf"/>
</dbReference>
<dbReference type="InterPro" id="IPR002347">
    <property type="entry name" value="SDR_fam"/>
</dbReference>